<proteinExistence type="predicted"/>
<comment type="caution">
    <text evidence="3">The sequence shown here is derived from an EMBL/GenBank/DDBJ whole genome shotgun (WGS) entry which is preliminary data.</text>
</comment>
<dbReference type="Proteomes" id="UP000245624">
    <property type="component" value="Unassembled WGS sequence"/>
</dbReference>
<protein>
    <recommendedName>
        <fullName evidence="5">DUF2524 domain-containing protein</fullName>
    </recommendedName>
</protein>
<evidence type="ECO:0008006" key="5">
    <source>
        <dbReference type="Google" id="ProtNLM"/>
    </source>
</evidence>
<accession>A0A317KV44</accession>
<evidence type="ECO:0000313" key="4">
    <source>
        <dbReference type="Proteomes" id="UP000245624"/>
    </source>
</evidence>
<keyword evidence="4" id="KW-1185">Reference proteome</keyword>
<dbReference type="EMBL" id="QGTD01000017">
    <property type="protein sequence ID" value="PWU67337.1"/>
    <property type="molecule type" value="Genomic_DNA"/>
</dbReference>
<dbReference type="AlphaFoldDB" id="A0A317KV44"/>
<keyword evidence="1" id="KW-0175">Coiled coil</keyword>
<feature type="compositionally biased region" description="Polar residues" evidence="2">
    <location>
        <begin position="1"/>
        <end position="10"/>
    </location>
</feature>
<evidence type="ECO:0000313" key="3">
    <source>
        <dbReference type="EMBL" id="PWU67337.1"/>
    </source>
</evidence>
<dbReference type="RefSeq" id="WP_054861087.1">
    <property type="nucleotide sequence ID" value="NZ_JAJUIE010000004.1"/>
</dbReference>
<dbReference type="OrthoDB" id="2970951at2"/>
<reference evidence="3 4" key="1">
    <citation type="submission" date="2018-05" db="EMBL/GenBank/DDBJ databases">
        <title>Genomic analysis of Gracilibacillus dipsosauri DD1 reveals novel features of a salt-tolerant amylase.</title>
        <authorList>
            <person name="Deutch C.E."/>
            <person name="Yang S."/>
        </authorList>
    </citation>
    <scope>NUCLEOTIDE SEQUENCE [LARGE SCALE GENOMIC DNA]</scope>
    <source>
        <strain evidence="3 4">DD1</strain>
    </source>
</reference>
<evidence type="ECO:0000256" key="2">
    <source>
        <dbReference type="SAM" id="MobiDB-lite"/>
    </source>
</evidence>
<sequence length="91" mass="10387">MKKGNNISSMQDQNQLAQAQQSILHLQHAIHQAQSHPNEEIMQQIKHSLERAKKSLAQAESVTDDDNALDLVRRELAQQEETYQEISDRGI</sequence>
<organism evidence="3 4">
    <name type="scientific">Gracilibacillus dipsosauri</name>
    <dbReference type="NCBI Taxonomy" id="178340"/>
    <lineage>
        <taxon>Bacteria</taxon>
        <taxon>Bacillati</taxon>
        <taxon>Bacillota</taxon>
        <taxon>Bacilli</taxon>
        <taxon>Bacillales</taxon>
        <taxon>Bacillaceae</taxon>
        <taxon>Gracilibacillus</taxon>
    </lineage>
</organism>
<evidence type="ECO:0000256" key="1">
    <source>
        <dbReference type="SAM" id="Coils"/>
    </source>
</evidence>
<feature type="region of interest" description="Disordered" evidence="2">
    <location>
        <begin position="1"/>
        <end position="20"/>
    </location>
</feature>
<gene>
    <name evidence="3" type="ORF">DLJ74_16115</name>
</gene>
<name>A0A317KV44_9BACI</name>
<feature type="compositionally biased region" description="Low complexity" evidence="2">
    <location>
        <begin position="11"/>
        <end position="20"/>
    </location>
</feature>
<feature type="coiled-coil region" evidence="1">
    <location>
        <begin position="42"/>
        <end position="89"/>
    </location>
</feature>